<dbReference type="FunFam" id="3.90.550.10:FF:000164">
    <property type="entry name" value="Beta-(1-3)-glucosyl transferase"/>
    <property type="match status" value="1"/>
</dbReference>
<dbReference type="Pfam" id="PF13641">
    <property type="entry name" value="Glyco_tranf_2_3"/>
    <property type="match status" value="1"/>
</dbReference>
<comment type="caution">
    <text evidence="19">The sequence shown here is derived from an EMBL/GenBank/DDBJ whole genome shotgun (WGS) entry which is preliminary data.</text>
</comment>
<protein>
    <recommendedName>
        <fullName evidence="16">Beta-monoglucosyldiacylglycerol synthase</fullName>
        <ecNumber evidence="15">2.4.1.336</ecNumber>
    </recommendedName>
    <alternativeName>
        <fullName evidence="17">UDP-glucose:1,2-diacylglycerol 3-beta-D-glucosyltransferase</fullName>
    </alternativeName>
</protein>
<evidence type="ECO:0000256" key="2">
    <source>
        <dbReference type="ARBA" id="ARBA00004141"/>
    </source>
</evidence>
<evidence type="ECO:0000313" key="20">
    <source>
        <dbReference type="Proteomes" id="UP000249794"/>
    </source>
</evidence>
<dbReference type="GO" id="GO:0005886">
    <property type="term" value="C:plasma membrane"/>
    <property type="evidence" value="ECO:0007669"/>
    <property type="project" value="TreeGrafter"/>
</dbReference>
<organism evidence="19 20">
    <name type="scientific">Phormidesmis priestleyi</name>
    <dbReference type="NCBI Taxonomy" id="268141"/>
    <lineage>
        <taxon>Bacteria</taxon>
        <taxon>Bacillati</taxon>
        <taxon>Cyanobacteriota</taxon>
        <taxon>Cyanophyceae</taxon>
        <taxon>Leptolyngbyales</taxon>
        <taxon>Leptolyngbyaceae</taxon>
        <taxon>Phormidesmis</taxon>
    </lineage>
</organism>
<evidence type="ECO:0000313" key="19">
    <source>
        <dbReference type="EMBL" id="PZO59873.1"/>
    </source>
</evidence>
<keyword evidence="12 18" id="KW-0472">Membrane</keyword>
<comment type="subcellular location">
    <subcellularLocation>
        <location evidence="2">Membrane</location>
        <topology evidence="2">Multi-pass membrane protein</topology>
    </subcellularLocation>
</comment>
<evidence type="ECO:0000256" key="4">
    <source>
        <dbReference type="ARBA" id="ARBA00022516"/>
    </source>
</evidence>
<evidence type="ECO:0000256" key="9">
    <source>
        <dbReference type="ARBA" id="ARBA00022842"/>
    </source>
</evidence>
<evidence type="ECO:0000256" key="14">
    <source>
        <dbReference type="ARBA" id="ARBA00053004"/>
    </source>
</evidence>
<feature type="transmembrane region" description="Helical" evidence="18">
    <location>
        <begin position="444"/>
        <end position="462"/>
    </location>
</feature>
<evidence type="ECO:0000256" key="5">
    <source>
        <dbReference type="ARBA" id="ARBA00022676"/>
    </source>
</evidence>
<evidence type="ECO:0000256" key="3">
    <source>
        <dbReference type="ARBA" id="ARBA00006739"/>
    </source>
</evidence>
<dbReference type="SUPFAM" id="SSF53448">
    <property type="entry name" value="Nucleotide-diphospho-sugar transferases"/>
    <property type="match status" value="1"/>
</dbReference>
<keyword evidence="13" id="KW-0119">Carbohydrate metabolism</keyword>
<dbReference type="Proteomes" id="UP000249794">
    <property type="component" value="Unassembled WGS sequence"/>
</dbReference>
<evidence type="ECO:0000256" key="10">
    <source>
        <dbReference type="ARBA" id="ARBA00022989"/>
    </source>
</evidence>
<keyword evidence="7 18" id="KW-0812">Transmembrane</keyword>
<sequence length="477" mass="53099">MSDFADSIPSDLDLEGLDLDCLDLDYLDLEAHLAFSAELFRGYAGRRLKAAIALGLLWLLTAVLHSVSWGRGLVWVFTGLMSLHALRVMLAKPASALAPLPSVAALMPLMPPQNFESWPYVSLLVSAKNEAQVIGKLVESLLSIDYPDTRYDLWIIDDYSTDQTPQILDGLALRYPQLNVIHRGSEATGGKSGALNLAWPQTQGDLLAVFDADAHVPSDLLRHVVPMFGQANNRANIGAVQVRKAIANATTNFWTRGQKAEMALDSYMQERRIAIGGIGELRGNGQFVRRSAIAQCGGWNEETITDDLDLTIQLHLHQWDIGLLFTPSVEEEGVTSALALWHQRNRWAEGGFQRYLDYWRQLAKNRLGWQKSIDMAGFWVIQYMMPAVALPDLALSLIRHRLPVFGPITVLGIVLSVWGMFTTLRRAEPMSAGSAAVQTIRGTFYMLHWVVVIATMTMRISVREKRLKWIKTVHGAA</sequence>
<feature type="transmembrane region" description="Helical" evidence="18">
    <location>
        <begin position="48"/>
        <end position="67"/>
    </location>
</feature>
<evidence type="ECO:0000256" key="18">
    <source>
        <dbReference type="SAM" id="Phobius"/>
    </source>
</evidence>
<keyword evidence="5" id="KW-0328">Glycosyltransferase</keyword>
<evidence type="ECO:0000256" key="17">
    <source>
        <dbReference type="ARBA" id="ARBA00078564"/>
    </source>
</evidence>
<evidence type="ECO:0000256" key="7">
    <source>
        <dbReference type="ARBA" id="ARBA00022692"/>
    </source>
</evidence>
<comment type="catalytic activity">
    <reaction evidence="14">
        <text>a 1,2-diacyl-sn-glycerol + UDP-alpha-D-glucose = a 1,2-diacyl-3-O-(beta-D-glucopyranosyl)-sn-glycerol + UDP + H(+)</text>
        <dbReference type="Rhea" id="RHEA:17285"/>
        <dbReference type="ChEBI" id="CHEBI:15378"/>
        <dbReference type="ChEBI" id="CHEBI:17815"/>
        <dbReference type="ChEBI" id="CHEBI:58223"/>
        <dbReference type="ChEBI" id="CHEBI:58885"/>
        <dbReference type="ChEBI" id="CHEBI:75799"/>
        <dbReference type="EC" id="2.4.1.336"/>
    </reaction>
</comment>
<dbReference type="CDD" id="cd06423">
    <property type="entry name" value="CESA_like"/>
    <property type="match status" value="1"/>
</dbReference>
<feature type="transmembrane region" description="Helical" evidence="18">
    <location>
        <begin position="404"/>
        <end position="424"/>
    </location>
</feature>
<name>A0A2W4XQY8_9CYAN</name>
<evidence type="ECO:0000256" key="1">
    <source>
        <dbReference type="ARBA" id="ARBA00001946"/>
    </source>
</evidence>
<keyword evidence="6 19" id="KW-0808">Transferase</keyword>
<dbReference type="EMBL" id="QBMP01000017">
    <property type="protein sequence ID" value="PZO59873.1"/>
    <property type="molecule type" value="Genomic_DNA"/>
</dbReference>
<proteinExistence type="inferred from homology"/>
<evidence type="ECO:0000256" key="8">
    <source>
        <dbReference type="ARBA" id="ARBA00022798"/>
    </source>
</evidence>
<keyword evidence="11" id="KW-0443">Lipid metabolism</keyword>
<keyword evidence="9" id="KW-0460">Magnesium</keyword>
<evidence type="ECO:0000256" key="12">
    <source>
        <dbReference type="ARBA" id="ARBA00023136"/>
    </source>
</evidence>
<reference evidence="20" key="1">
    <citation type="submission" date="2018-04" db="EMBL/GenBank/DDBJ databases">
        <authorList>
            <person name="Cornet L."/>
        </authorList>
    </citation>
    <scope>NUCLEOTIDE SEQUENCE [LARGE SCALE GENOMIC DNA]</scope>
</reference>
<gene>
    <name evidence="19" type="ORF">DCF15_03170</name>
</gene>
<reference evidence="19 20" key="2">
    <citation type="submission" date="2018-06" db="EMBL/GenBank/DDBJ databases">
        <title>Metagenomic assembly of (sub)arctic Cyanobacteria and their associated microbiome from non-axenic cultures.</title>
        <authorList>
            <person name="Baurain D."/>
        </authorList>
    </citation>
    <scope>NUCLEOTIDE SEQUENCE [LARGE SCALE GENOMIC DNA]</scope>
    <source>
        <strain evidence="19">ULC027bin1</strain>
    </source>
</reference>
<evidence type="ECO:0000256" key="11">
    <source>
        <dbReference type="ARBA" id="ARBA00023098"/>
    </source>
</evidence>
<keyword evidence="10 18" id="KW-1133">Transmembrane helix</keyword>
<comment type="cofactor">
    <cofactor evidence="1">
        <name>Mg(2+)</name>
        <dbReference type="ChEBI" id="CHEBI:18420"/>
    </cofactor>
</comment>
<dbReference type="InterPro" id="IPR029044">
    <property type="entry name" value="Nucleotide-diphossugar_trans"/>
</dbReference>
<dbReference type="Gene3D" id="3.90.550.10">
    <property type="entry name" value="Spore Coat Polysaccharide Biosynthesis Protein SpsA, Chain A"/>
    <property type="match status" value="1"/>
</dbReference>
<dbReference type="GO" id="GO:0046467">
    <property type="term" value="P:membrane lipid biosynthetic process"/>
    <property type="evidence" value="ECO:0007669"/>
    <property type="project" value="UniProtKB-ARBA"/>
</dbReference>
<dbReference type="GO" id="GO:0006071">
    <property type="term" value="P:glycerol metabolic process"/>
    <property type="evidence" value="ECO:0007669"/>
    <property type="project" value="UniProtKB-KW"/>
</dbReference>
<dbReference type="PANTHER" id="PTHR43867:SF2">
    <property type="entry name" value="CELLULOSE SYNTHASE CATALYTIC SUBUNIT A [UDP-FORMING]"/>
    <property type="match status" value="1"/>
</dbReference>
<comment type="similarity">
    <text evidence="3">Belongs to the glycosyltransferase 2 family.</text>
</comment>
<evidence type="ECO:0000256" key="16">
    <source>
        <dbReference type="ARBA" id="ARBA00068721"/>
    </source>
</evidence>
<accession>A0A2W4XQY8</accession>
<evidence type="ECO:0000256" key="15">
    <source>
        <dbReference type="ARBA" id="ARBA00066964"/>
    </source>
</evidence>
<dbReference type="InterPro" id="IPR050321">
    <property type="entry name" value="Glycosyltr_2/OpgH_subfam"/>
</dbReference>
<dbReference type="PANTHER" id="PTHR43867">
    <property type="entry name" value="CELLULOSE SYNTHASE CATALYTIC SUBUNIT A [UDP-FORMING]"/>
    <property type="match status" value="1"/>
</dbReference>
<dbReference type="AlphaFoldDB" id="A0A2W4XQY8"/>
<evidence type="ECO:0000256" key="13">
    <source>
        <dbReference type="ARBA" id="ARBA00023277"/>
    </source>
</evidence>
<keyword evidence="8" id="KW-0319">Glycerol metabolism</keyword>
<dbReference type="GO" id="GO:0016758">
    <property type="term" value="F:hexosyltransferase activity"/>
    <property type="evidence" value="ECO:0007669"/>
    <property type="project" value="TreeGrafter"/>
</dbReference>
<keyword evidence="4" id="KW-0444">Lipid biosynthesis</keyword>
<evidence type="ECO:0000256" key="6">
    <source>
        <dbReference type="ARBA" id="ARBA00022679"/>
    </source>
</evidence>
<dbReference type="EC" id="2.4.1.336" evidence="15"/>